<protein>
    <submittedName>
        <fullName evidence="2">Uncharacterized protein</fullName>
    </submittedName>
</protein>
<sequence length="42" mass="4553">MLLLKPGTKRLSTKINDFNCNPESQPGLPFVSPSKVIGIGRV</sequence>
<name>A0A377GGJ8_9GAMM</name>
<accession>A0A377GGJ8</accession>
<evidence type="ECO:0000313" key="3">
    <source>
        <dbReference type="Proteomes" id="UP000186808"/>
    </source>
</evidence>
<dbReference type="EMBL" id="FTNL01000027">
    <property type="protein sequence ID" value="SIR82682.1"/>
    <property type="molecule type" value="Genomic_DNA"/>
</dbReference>
<reference evidence="2 4" key="2">
    <citation type="submission" date="2018-06" db="EMBL/GenBank/DDBJ databases">
        <authorList>
            <consortium name="Pathogen Informatics"/>
            <person name="Doyle S."/>
        </authorList>
    </citation>
    <scope>NUCLEOTIDE SEQUENCE [LARGE SCALE GENOMIC DNA]</scope>
    <source>
        <strain evidence="2 4">NCTC11401</strain>
    </source>
</reference>
<evidence type="ECO:0000313" key="2">
    <source>
        <dbReference type="EMBL" id="STO23906.1"/>
    </source>
</evidence>
<evidence type="ECO:0000313" key="1">
    <source>
        <dbReference type="EMBL" id="SIR82682.1"/>
    </source>
</evidence>
<dbReference type="Proteomes" id="UP000254374">
    <property type="component" value="Unassembled WGS sequence"/>
</dbReference>
<gene>
    <name evidence="2" type="ORF">NCTC11401_00711</name>
    <name evidence="1" type="ORF">SAMN05421777_12735</name>
</gene>
<dbReference type="EMBL" id="UGGV01000001">
    <property type="protein sequence ID" value="STO23906.1"/>
    <property type="molecule type" value="Genomic_DNA"/>
</dbReference>
<proteinExistence type="predicted"/>
<dbReference type="Proteomes" id="UP000186808">
    <property type="component" value="Unassembled WGS sequence"/>
</dbReference>
<organism evidence="2 4">
    <name type="scientific">Fluoribacter gormanii</name>
    <dbReference type="NCBI Taxonomy" id="464"/>
    <lineage>
        <taxon>Bacteria</taxon>
        <taxon>Pseudomonadati</taxon>
        <taxon>Pseudomonadota</taxon>
        <taxon>Gammaproteobacteria</taxon>
        <taxon>Legionellales</taxon>
        <taxon>Legionellaceae</taxon>
        <taxon>Fluoribacter</taxon>
    </lineage>
</organism>
<evidence type="ECO:0000313" key="4">
    <source>
        <dbReference type="Proteomes" id="UP000254374"/>
    </source>
</evidence>
<reference evidence="1 3" key="1">
    <citation type="submission" date="2017-01" db="EMBL/GenBank/DDBJ databases">
        <authorList>
            <person name="Varghese N."/>
            <person name="Submissions S."/>
        </authorList>
    </citation>
    <scope>NUCLEOTIDE SEQUENCE [LARGE SCALE GENOMIC DNA]</scope>
    <source>
        <strain evidence="1 3">ATCC 33342</strain>
    </source>
</reference>
<keyword evidence="3" id="KW-1185">Reference proteome</keyword>
<dbReference type="AlphaFoldDB" id="A0A377GGJ8"/>